<evidence type="ECO:0000256" key="13">
    <source>
        <dbReference type="ARBA" id="ARBA00029877"/>
    </source>
</evidence>
<dbReference type="Proteomes" id="UP001516023">
    <property type="component" value="Unassembled WGS sequence"/>
</dbReference>
<reference evidence="23 24" key="1">
    <citation type="journal article" date="2020" name="G3 (Bethesda)">
        <title>Improved Reference Genome for Cyclotella cryptica CCMP332, a Model for Cell Wall Morphogenesis, Salinity Adaptation, and Lipid Production in Diatoms (Bacillariophyta).</title>
        <authorList>
            <person name="Roberts W.R."/>
            <person name="Downey K.M."/>
            <person name="Ruck E.C."/>
            <person name="Traller J.C."/>
            <person name="Alverson A.J."/>
        </authorList>
    </citation>
    <scope>NUCLEOTIDE SEQUENCE [LARGE SCALE GENOMIC DNA]</scope>
    <source>
        <strain evidence="23 24">CCMP332</strain>
    </source>
</reference>
<organism evidence="23 24">
    <name type="scientific">Cyclotella cryptica</name>
    <dbReference type="NCBI Taxonomy" id="29204"/>
    <lineage>
        <taxon>Eukaryota</taxon>
        <taxon>Sar</taxon>
        <taxon>Stramenopiles</taxon>
        <taxon>Ochrophyta</taxon>
        <taxon>Bacillariophyta</taxon>
        <taxon>Coscinodiscophyceae</taxon>
        <taxon>Thalassiosirophycidae</taxon>
        <taxon>Stephanodiscales</taxon>
        <taxon>Stephanodiscaceae</taxon>
        <taxon>Cyclotella</taxon>
    </lineage>
</organism>
<dbReference type="SUPFAM" id="SSF54001">
    <property type="entry name" value="Cysteine proteinases"/>
    <property type="match status" value="1"/>
</dbReference>
<dbReference type="EC" id="3.4.19.12" evidence="3"/>
<dbReference type="PIRSF" id="PIRSF016308">
    <property type="entry name" value="UBP"/>
    <property type="match status" value="1"/>
</dbReference>
<sequence length="869" mass="94771">MDEIIALSHTARIASPHEPVTNSECVYTFHSPYTTDRGIVVNLATFAGTVQELAFVRSEDGQALFVRICKKHVPKNNLDNEQSNIDGVTKLGVGVEGGFQSDADKYDTISKYSVLVLGKDSTGNGKPYVVAELDYNWATKGSFPEAVSRSVDSIINHAGLAVQQDLKAWELDEEPKPVSKYAKTLPFVDNGVKVSANPADWKCEKTGEKTEHLWLNLSDGFIGGGRKNWDGSGGTNGALDHFIETGEKYPLVVKLGTITEDISTADCYSYAKDEDGPVLVPNLKELLEKRGIMVAGLQKTVKSTAELEVELNATYAFDAITEAGAHLVPIAGPGLHGLQNLGNSCYMNSVAQMLFSGLIPEVSSRYGIKYSDISENSLINVSPAYASDDLLCQINKLVSALTSGEFCGPIPESVEVSDASSYDPKYRLAPRMFKHVVGKDHVDFRTGQQQDAAQYFQYLLEKMNRAELGAGSRLNKKDSSRSVHVTSHLFSYKTESRVVCEADNMIKYRQSPPETVLTLRIPMPEAKSDAPDLKRQRSEEPGEEEKEKSEVPTVSFDECLAAWAAATTIDDCRWPHLQNAVSRATSTTRFANFPRYLLVQMQRYELGDDWQPHKIEVDIDVPEEISLQGLKGTGPQDGEILVPDEPEGSSQSATFQNAPAIDEHALGQLMDMGFTMNGCKRALLAVGGSDIEAAMNWVFEHNSDPDFNDPLPDGDVASSVVSSDVDEGVVMSLVENLGCFTGDQVRAALKHCGGASDRAADWLFSHMDDLDAAIASLGINTTTNAPGNGAEKVSQPLDDGVGKYTLIGLISHIGKNTGSGHYVCHLKKDGKWIIFNDEKVALSEHPPIKHAYMYLFQRSDNLGSPHPGF</sequence>
<keyword evidence="10" id="KW-0378">Hydrolase</keyword>
<evidence type="ECO:0000256" key="8">
    <source>
        <dbReference type="ARBA" id="ARBA00022771"/>
    </source>
</evidence>
<evidence type="ECO:0000259" key="22">
    <source>
        <dbReference type="PROSITE" id="PS50271"/>
    </source>
</evidence>
<protein>
    <recommendedName>
        <fullName evidence="4">Ubiquitin carboxyl-terminal hydrolase 14</fullName>
        <ecNumber evidence="3">3.4.19.12</ecNumber>
    </recommendedName>
    <alternativeName>
        <fullName evidence="13">Deubiquitinating enzyme 14</fullName>
    </alternativeName>
    <alternativeName>
        <fullName evidence="14">Ubiquitin thioesterase 14</fullName>
    </alternativeName>
    <alternativeName>
        <fullName evidence="15">Ubiquitin-specific-processing protease 14</fullName>
    </alternativeName>
</protein>
<feature type="domain" description="UBA" evidence="20">
    <location>
        <begin position="660"/>
        <end position="701"/>
    </location>
</feature>
<dbReference type="InterPro" id="IPR001607">
    <property type="entry name" value="Znf_UBP"/>
</dbReference>
<dbReference type="Gene3D" id="3.90.70.10">
    <property type="entry name" value="Cysteine proteinases"/>
    <property type="match status" value="1"/>
</dbReference>
<dbReference type="InterPro" id="IPR041432">
    <property type="entry name" value="UBP13_Znf-UBP_var"/>
</dbReference>
<evidence type="ECO:0000313" key="23">
    <source>
        <dbReference type="EMBL" id="KAL3805019.1"/>
    </source>
</evidence>
<dbReference type="SUPFAM" id="SSF57850">
    <property type="entry name" value="RING/U-box"/>
    <property type="match status" value="1"/>
</dbReference>
<accession>A0ABD3QY92</accession>
<proteinExistence type="inferred from homology"/>
<keyword evidence="6 17" id="KW-0479">Metal-binding</keyword>
<dbReference type="PROSITE" id="PS00973">
    <property type="entry name" value="USP_2"/>
    <property type="match status" value="1"/>
</dbReference>
<feature type="domain" description="USP" evidence="21">
    <location>
        <begin position="336"/>
        <end position="859"/>
    </location>
</feature>
<evidence type="ECO:0000256" key="6">
    <source>
        <dbReference type="ARBA" id="ARBA00022723"/>
    </source>
</evidence>
<keyword evidence="8 18" id="KW-0863">Zinc-finger</keyword>
<dbReference type="InterPro" id="IPR016652">
    <property type="entry name" value="Ubiquitinyl_hydrolase"/>
</dbReference>
<keyword evidence="5" id="KW-0645">Protease</keyword>
<evidence type="ECO:0000256" key="2">
    <source>
        <dbReference type="ARBA" id="ARBA00009085"/>
    </source>
</evidence>
<evidence type="ECO:0000259" key="20">
    <source>
        <dbReference type="PROSITE" id="PS50030"/>
    </source>
</evidence>
<dbReference type="Gene3D" id="1.10.8.10">
    <property type="entry name" value="DNA helicase RuvA subunit, C-terminal domain"/>
    <property type="match status" value="2"/>
</dbReference>
<keyword evidence="24" id="KW-1185">Reference proteome</keyword>
<dbReference type="PROSITE" id="PS50030">
    <property type="entry name" value="UBA"/>
    <property type="match status" value="2"/>
</dbReference>
<dbReference type="InterPro" id="IPR009060">
    <property type="entry name" value="UBA-like_sf"/>
</dbReference>
<evidence type="ECO:0000256" key="15">
    <source>
        <dbReference type="ARBA" id="ARBA00032096"/>
    </source>
</evidence>
<evidence type="ECO:0000256" key="12">
    <source>
        <dbReference type="ARBA" id="ARBA00022833"/>
    </source>
</evidence>
<evidence type="ECO:0000256" key="14">
    <source>
        <dbReference type="ARBA" id="ARBA00029889"/>
    </source>
</evidence>
<dbReference type="GO" id="GO:0004843">
    <property type="term" value="F:cysteine-type deubiquitinase activity"/>
    <property type="evidence" value="ECO:0007669"/>
    <property type="project" value="UniProtKB-EC"/>
</dbReference>
<dbReference type="InterPro" id="IPR018200">
    <property type="entry name" value="USP_CS"/>
</dbReference>
<dbReference type="FunFam" id="1.10.8.10:FF:000086">
    <property type="entry name" value="Ubiquitin carboxyl-terminal hydrolase"/>
    <property type="match status" value="1"/>
</dbReference>
<dbReference type="InterPro" id="IPR013083">
    <property type="entry name" value="Znf_RING/FYVE/PHD"/>
</dbReference>
<dbReference type="PROSITE" id="PS50235">
    <property type="entry name" value="USP_3"/>
    <property type="match status" value="1"/>
</dbReference>
<comment type="catalytic activity">
    <reaction evidence="1">
        <text>Thiol-dependent hydrolysis of ester, thioester, amide, peptide and isopeptide bonds formed by the C-terminal Gly of ubiquitin (a 76-residue protein attached to proteins as an intracellular targeting signal).</text>
        <dbReference type="EC" id="3.4.19.12"/>
    </reaction>
</comment>
<dbReference type="EMBL" id="JABMIG020000004">
    <property type="protein sequence ID" value="KAL3805019.1"/>
    <property type="molecule type" value="Genomic_DNA"/>
</dbReference>
<dbReference type="AlphaFoldDB" id="A0ABD3QY92"/>
<feature type="binding site" evidence="17">
    <location>
        <position position="203"/>
    </location>
    <ligand>
        <name>Zn(2+)</name>
        <dbReference type="ChEBI" id="CHEBI:29105"/>
    </ligand>
</feature>
<evidence type="ECO:0000256" key="17">
    <source>
        <dbReference type="PIRSR" id="PIRSR016308-3"/>
    </source>
</evidence>
<keyword evidence="12 17" id="KW-0862">Zinc</keyword>
<evidence type="ECO:0000259" key="21">
    <source>
        <dbReference type="PROSITE" id="PS50235"/>
    </source>
</evidence>
<feature type="domain" description="UBA" evidence="20">
    <location>
        <begin position="724"/>
        <end position="766"/>
    </location>
</feature>
<evidence type="ECO:0000256" key="7">
    <source>
        <dbReference type="ARBA" id="ARBA00022737"/>
    </source>
</evidence>
<keyword evidence="11" id="KW-0788">Thiol protease</keyword>
<keyword evidence="7" id="KW-0677">Repeat</keyword>
<comment type="caution">
    <text evidence="23">The sequence shown here is derived from an EMBL/GenBank/DDBJ whole genome shotgun (WGS) entry which is preliminary data.</text>
</comment>
<evidence type="ECO:0000256" key="10">
    <source>
        <dbReference type="ARBA" id="ARBA00022801"/>
    </source>
</evidence>
<dbReference type="Pfam" id="PF02148">
    <property type="entry name" value="zf-UBP"/>
    <property type="match status" value="1"/>
</dbReference>
<dbReference type="Pfam" id="PF00443">
    <property type="entry name" value="UCH"/>
    <property type="match status" value="1"/>
</dbReference>
<feature type="compositionally biased region" description="Basic and acidic residues" evidence="19">
    <location>
        <begin position="526"/>
        <end position="550"/>
    </location>
</feature>
<dbReference type="SMART" id="SM00165">
    <property type="entry name" value="UBA"/>
    <property type="match status" value="2"/>
</dbReference>
<comment type="similarity">
    <text evidence="2">Belongs to the peptidase C19 family.</text>
</comment>
<evidence type="ECO:0000256" key="5">
    <source>
        <dbReference type="ARBA" id="ARBA00022670"/>
    </source>
</evidence>
<dbReference type="Gene3D" id="3.30.40.10">
    <property type="entry name" value="Zinc/RING finger domain, C3HC4 (zinc finger)"/>
    <property type="match status" value="2"/>
</dbReference>
<evidence type="ECO:0000256" key="16">
    <source>
        <dbReference type="PIRSR" id="PIRSR016308-1"/>
    </source>
</evidence>
<dbReference type="PROSITE" id="PS50271">
    <property type="entry name" value="ZF_UBP"/>
    <property type="match status" value="1"/>
</dbReference>
<evidence type="ECO:0000256" key="3">
    <source>
        <dbReference type="ARBA" id="ARBA00012759"/>
    </source>
</evidence>
<evidence type="ECO:0000313" key="24">
    <source>
        <dbReference type="Proteomes" id="UP001516023"/>
    </source>
</evidence>
<dbReference type="InterPro" id="IPR038765">
    <property type="entry name" value="Papain-like_cys_pep_sf"/>
</dbReference>
<dbReference type="InterPro" id="IPR050185">
    <property type="entry name" value="Ub_carboxyl-term_hydrolase"/>
</dbReference>
<evidence type="ECO:0000256" key="9">
    <source>
        <dbReference type="ARBA" id="ARBA00022786"/>
    </source>
</evidence>
<evidence type="ECO:0000256" key="1">
    <source>
        <dbReference type="ARBA" id="ARBA00000707"/>
    </source>
</evidence>
<dbReference type="GO" id="GO:0008270">
    <property type="term" value="F:zinc ion binding"/>
    <property type="evidence" value="ECO:0007669"/>
    <property type="project" value="UniProtKB-KW"/>
</dbReference>
<evidence type="ECO:0000256" key="4">
    <source>
        <dbReference type="ARBA" id="ARBA00014611"/>
    </source>
</evidence>
<dbReference type="SUPFAM" id="SSF46934">
    <property type="entry name" value="UBA-like"/>
    <property type="match status" value="1"/>
</dbReference>
<name>A0ABD3QY92_9STRA</name>
<feature type="active site" description="Proton acceptor" evidence="16">
    <location>
        <position position="821"/>
    </location>
</feature>
<dbReference type="GO" id="GO:0006508">
    <property type="term" value="P:proteolysis"/>
    <property type="evidence" value="ECO:0007669"/>
    <property type="project" value="UniProtKB-KW"/>
</dbReference>
<dbReference type="PANTHER" id="PTHR21646:SF10">
    <property type="entry name" value="UBIQUITIN CARBOXYL-TERMINAL HYDROLASE 14"/>
    <property type="match status" value="1"/>
</dbReference>
<feature type="active site" description="Nucleophile" evidence="16">
    <location>
        <position position="345"/>
    </location>
</feature>
<dbReference type="InterPro" id="IPR015940">
    <property type="entry name" value="UBA"/>
</dbReference>
<evidence type="ECO:0000256" key="11">
    <source>
        <dbReference type="ARBA" id="ARBA00022807"/>
    </source>
</evidence>
<evidence type="ECO:0000256" key="18">
    <source>
        <dbReference type="PROSITE-ProRule" id="PRU00502"/>
    </source>
</evidence>
<keyword evidence="9" id="KW-0833">Ubl conjugation pathway</keyword>
<dbReference type="Pfam" id="PF17807">
    <property type="entry name" value="zf-UBP_var"/>
    <property type="match status" value="1"/>
</dbReference>
<evidence type="ECO:0000256" key="19">
    <source>
        <dbReference type="SAM" id="MobiDB-lite"/>
    </source>
</evidence>
<feature type="domain" description="UBP-type" evidence="22">
    <location>
        <begin position="177"/>
        <end position="293"/>
    </location>
</feature>
<dbReference type="InterPro" id="IPR028889">
    <property type="entry name" value="USP"/>
</dbReference>
<dbReference type="PANTHER" id="PTHR21646">
    <property type="entry name" value="UBIQUITIN CARBOXYL-TERMINAL HYDROLASE"/>
    <property type="match status" value="1"/>
</dbReference>
<dbReference type="InterPro" id="IPR001394">
    <property type="entry name" value="Peptidase_C19_UCH"/>
</dbReference>
<feature type="region of interest" description="Disordered" evidence="19">
    <location>
        <begin position="522"/>
        <end position="551"/>
    </location>
</feature>
<dbReference type="Pfam" id="PF00627">
    <property type="entry name" value="UBA"/>
    <property type="match status" value="1"/>
</dbReference>
<dbReference type="SMART" id="SM00290">
    <property type="entry name" value="ZnF_UBP"/>
    <property type="match status" value="1"/>
</dbReference>
<gene>
    <name evidence="23" type="ORF">HJC23_003247</name>
</gene>